<proteinExistence type="predicted"/>
<evidence type="ECO:0000256" key="6">
    <source>
        <dbReference type="ARBA" id="ARBA00023012"/>
    </source>
</evidence>
<accession>A0A1T4UYD3</accession>
<dbReference type="PRINTS" id="PR00344">
    <property type="entry name" value="BCTRLSENSOR"/>
</dbReference>
<keyword evidence="5 11" id="KW-0418">Kinase</keyword>
<keyword evidence="12" id="KW-1185">Reference proteome</keyword>
<name>A0A1T4UYD3_9GAMM</name>
<evidence type="ECO:0000259" key="10">
    <source>
        <dbReference type="PROSITE" id="PS50110"/>
    </source>
</evidence>
<evidence type="ECO:0000256" key="2">
    <source>
        <dbReference type="ARBA" id="ARBA00012438"/>
    </source>
</evidence>
<dbReference type="EC" id="2.7.13.3" evidence="2"/>
<dbReference type="Gene3D" id="3.30.565.10">
    <property type="entry name" value="Histidine kinase-like ATPase, C-terminal domain"/>
    <property type="match status" value="1"/>
</dbReference>
<dbReference type="Proteomes" id="UP000190162">
    <property type="component" value="Unassembled WGS sequence"/>
</dbReference>
<dbReference type="InterPro" id="IPR003661">
    <property type="entry name" value="HisK_dim/P_dom"/>
</dbReference>
<dbReference type="CDD" id="cd16922">
    <property type="entry name" value="HATPase_EvgS-ArcB-TorS-like"/>
    <property type="match status" value="1"/>
</dbReference>
<dbReference type="Gene3D" id="1.10.287.130">
    <property type="match status" value="1"/>
</dbReference>
<evidence type="ECO:0000256" key="8">
    <source>
        <dbReference type="SAM" id="Phobius"/>
    </source>
</evidence>
<dbReference type="Gene3D" id="3.40.50.2300">
    <property type="match status" value="1"/>
</dbReference>
<dbReference type="RefSeq" id="WP_244556602.1">
    <property type="nucleotide sequence ID" value="NZ_FUXU01000036.1"/>
</dbReference>
<evidence type="ECO:0000313" key="11">
    <source>
        <dbReference type="EMBL" id="SKA57710.1"/>
    </source>
</evidence>
<keyword evidence="6" id="KW-0902">Two-component regulatory system</keyword>
<dbReference type="Pfam" id="PF00512">
    <property type="entry name" value="HisKA"/>
    <property type="match status" value="1"/>
</dbReference>
<dbReference type="Pfam" id="PF02518">
    <property type="entry name" value="HATPase_c"/>
    <property type="match status" value="1"/>
</dbReference>
<dbReference type="FunFam" id="3.30.565.10:FF:000010">
    <property type="entry name" value="Sensor histidine kinase RcsC"/>
    <property type="match status" value="1"/>
</dbReference>
<evidence type="ECO:0000256" key="1">
    <source>
        <dbReference type="ARBA" id="ARBA00000085"/>
    </source>
</evidence>
<gene>
    <name evidence="11" type="ORF">SAMN02745132_02813</name>
</gene>
<dbReference type="InterPro" id="IPR005467">
    <property type="entry name" value="His_kinase_dom"/>
</dbReference>
<evidence type="ECO:0000256" key="4">
    <source>
        <dbReference type="ARBA" id="ARBA00022679"/>
    </source>
</evidence>
<sequence length="512" mass="57053">MPHLPLWFKYTLSVLSITLALSYLSGEVVRNYETTYLEKQMDAQIRANFLALTEALSDDVLAEQSGALNAKLDRMAQHYPDLCYISIVSQRDTEIGQWGDRPHDDNPMALNFSNLVEYEGRSIGTMRISMSKKQMLADISKHVEEVRIYSAGLLITLALMTMFISQYLVLSPLSRINKRLVNMSYTDEVLDTKSDELIRLNNGVNVLERLLNQHVKREAELVDAKKNADSANVAKSQFIATMSHEIRTPMNAIMGALDILQEADIPEHCQPLVEMADDAANLLLSQLNDVLDYSKIDIGALDLHETEFDVSEMSKNVLALFQSSAKKKGITLLLDDDLNHRFLATCDKGKLSQVLTNLVSNAMKFTEEGEVEVVLSHGFPKGLKIQVRDSGIGIAPEHRQIIFEPFTQKDGTFSRIHGGTGMGLAISQRLVSLMGGELTLCSQVSDGSEFTVLLPCAMRFPEETEIYAETRKAYRTKDTVEILIVEDNPANQLVARTILELSGFRVTTASNG</sequence>
<dbReference type="SUPFAM" id="SSF55874">
    <property type="entry name" value="ATPase domain of HSP90 chaperone/DNA topoisomerase II/histidine kinase"/>
    <property type="match status" value="1"/>
</dbReference>
<dbReference type="InterPro" id="IPR036890">
    <property type="entry name" value="HATPase_C_sf"/>
</dbReference>
<dbReference type="GO" id="GO:0000155">
    <property type="term" value="F:phosphorelay sensor kinase activity"/>
    <property type="evidence" value="ECO:0007669"/>
    <property type="project" value="InterPro"/>
</dbReference>
<dbReference type="CDD" id="cd00082">
    <property type="entry name" value="HisKA"/>
    <property type="match status" value="1"/>
</dbReference>
<dbReference type="SUPFAM" id="SSF47384">
    <property type="entry name" value="Homodimeric domain of signal transducing histidine kinase"/>
    <property type="match status" value="1"/>
</dbReference>
<reference evidence="12" key="1">
    <citation type="submission" date="2017-02" db="EMBL/GenBank/DDBJ databases">
        <authorList>
            <person name="Varghese N."/>
            <person name="Submissions S."/>
        </authorList>
    </citation>
    <scope>NUCLEOTIDE SEQUENCE [LARGE SCALE GENOMIC DNA]</scope>
    <source>
        <strain evidence="12">DSM 22720</strain>
    </source>
</reference>
<evidence type="ECO:0000256" key="5">
    <source>
        <dbReference type="ARBA" id="ARBA00022777"/>
    </source>
</evidence>
<evidence type="ECO:0000313" key="12">
    <source>
        <dbReference type="Proteomes" id="UP000190162"/>
    </source>
</evidence>
<dbReference type="SUPFAM" id="SSF52172">
    <property type="entry name" value="CheY-like"/>
    <property type="match status" value="1"/>
</dbReference>
<evidence type="ECO:0000259" key="9">
    <source>
        <dbReference type="PROSITE" id="PS50109"/>
    </source>
</evidence>
<dbReference type="PANTHER" id="PTHR43047">
    <property type="entry name" value="TWO-COMPONENT HISTIDINE PROTEIN KINASE"/>
    <property type="match status" value="1"/>
</dbReference>
<comment type="catalytic activity">
    <reaction evidence="1">
        <text>ATP + protein L-histidine = ADP + protein N-phospho-L-histidine.</text>
        <dbReference type="EC" id="2.7.13.3"/>
    </reaction>
</comment>
<evidence type="ECO:0000256" key="7">
    <source>
        <dbReference type="PROSITE-ProRule" id="PRU00169"/>
    </source>
</evidence>
<keyword evidence="8" id="KW-0472">Membrane</keyword>
<dbReference type="EMBL" id="FUXU01000036">
    <property type="protein sequence ID" value="SKA57710.1"/>
    <property type="molecule type" value="Genomic_DNA"/>
</dbReference>
<feature type="domain" description="Response regulatory" evidence="10">
    <location>
        <begin position="481"/>
        <end position="512"/>
    </location>
</feature>
<dbReference type="InterPro" id="IPR003594">
    <property type="entry name" value="HATPase_dom"/>
</dbReference>
<keyword evidence="3" id="KW-0597">Phosphoprotein</keyword>
<organism evidence="11 12">
    <name type="scientific">Enterovibrio nigricans DSM 22720</name>
    <dbReference type="NCBI Taxonomy" id="1121868"/>
    <lineage>
        <taxon>Bacteria</taxon>
        <taxon>Pseudomonadati</taxon>
        <taxon>Pseudomonadota</taxon>
        <taxon>Gammaproteobacteria</taxon>
        <taxon>Vibrionales</taxon>
        <taxon>Vibrionaceae</taxon>
        <taxon>Enterovibrio</taxon>
    </lineage>
</organism>
<dbReference type="AlphaFoldDB" id="A0A1T4UYD3"/>
<keyword evidence="4" id="KW-0808">Transferase</keyword>
<keyword evidence="8" id="KW-0812">Transmembrane</keyword>
<dbReference type="PANTHER" id="PTHR43047:SF78">
    <property type="entry name" value="SENSORY_REGULATORY PROTEIN RPFC"/>
    <property type="match status" value="1"/>
</dbReference>
<dbReference type="InterPro" id="IPR004358">
    <property type="entry name" value="Sig_transdc_His_kin-like_C"/>
</dbReference>
<dbReference type="SMART" id="SM00387">
    <property type="entry name" value="HATPase_c"/>
    <property type="match status" value="1"/>
</dbReference>
<evidence type="ECO:0000256" key="3">
    <source>
        <dbReference type="ARBA" id="ARBA00022553"/>
    </source>
</evidence>
<dbReference type="InterPro" id="IPR001789">
    <property type="entry name" value="Sig_transdc_resp-reg_receiver"/>
</dbReference>
<feature type="transmembrane region" description="Helical" evidence="8">
    <location>
        <begin position="148"/>
        <end position="170"/>
    </location>
</feature>
<comment type="caution">
    <text evidence="7">Lacks conserved residue(s) required for the propagation of feature annotation.</text>
</comment>
<dbReference type="InterPro" id="IPR011006">
    <property type="entry name" value="CheY-like_superfamily"/>
</dbReference>
<dbReference type="PROSITE" id="PS50110">
    <property type="entry name" value="RESPONSE_REGULATORY"/>
    <property type="match status" value="1"/>
</dbReference>
<dbReference type="InterPro" id="IPR036097">
    <property type="entry name" value="HisK_dim/P_sf"/>
</dbReference>
<feature type="domain" description="Histidine kinase" evidence="9">
    <location>
        <begin position="241"/>
        <end position="458"/>
    </location>
</feature>
<dbReference type="PROSITE" id="PS50109">
    <property type="entry name" value="HIS_KIN"/>
    <property type="match status" value="1"/>
</dbReference>
<dbReference type="SMART" id="SM00388">
    <property type="entry name" value="HisKA"/>
    <property type="match status" value="1"/>
</dbReference>
<keyword evidence="8" id="KW-1133">Transmembrane helix</keyword>
<protein>
    <recommendedName>
        <fullName evidence="2">histidine kinase</fullName>
        <ecNumber evidence="2">2.7.13.3</ecNumber>
    </recommendedName>
</protein>